<reference evidence="5 6" key="1">
    <citation type="submission" date="2018-08" db="EMBL/GenBank/DDBJ databases">
        <title>Meiothermus granaticius genome AF-68 sequencing project.</title>
        <authorList>
            <person name="Da Costa M.S."/>
            <person name="Albuquerque L."/>
            <person name="Raposo P."/>
            <person name="Froufe H.J.C."/>
            <person name="Barroso C.S."/>
            <person name="Egas C."/>
        </authorList>
    </citation>
    <scope>NUCLEOTIDE SEQUENCE [LARGE SCALE GENOMIC DNA]</scope>
    <source>
        <strain evidence="5 6">AF-68</strain>
    </source>
</reference>
<dbReference type="PROSITE" id="PS50883">
    <property type="entry name" value="EAL"/>
    <property type="match status" value="1"/>
</dbReference>
<dbReference type="SMART" id="SM00052">
    <property type="entry name" value="EAL"/>
    <property type="match status" value="1"/>
</dbReference>
<dbReference type="NCBIfam" id="TIGR00254">
    <property type="entry name" value="GGDEF"/>
    <property type="match status" value="1"/>
</dbReference>
<evidence type="ECO:0000259" key="4">
    <source>
        <dbReference type="PROSITE" id="PS50887"/>
    </source>
</evidence>
<dbReference type="EMBL" id="QWLB01000009">
    <property type="protein sequence ID" value="RIH93163.1"/>
    <property type="molecule type" value="Genomic_DNA"/>
</dbReference>
<dbReference type="Proteomes" id="UP000266178">
    <property type="component" value="Unassembled WGS sequence"/>
</dbReference>
<dbReference type="InterPro" id="IPR000700">
    <property type="entry name" value="PAS-assoc_C"/>
</dbReference>
<dbReference type="CDD" id="cd00130">
    <property type="entry name" value="PAS"/>
    <property type="match status" value="2"/>
</dbReference>
<proteinExistence type="predicted"/>
<protein>
    <submittedName>
        <fullName evidence="5">Putative signaling protein</fullName>
    </submittedName>
</protein>
<feature type="domain" description="GGDEF" evidence="4">
    <location>
        <begin position="469"/>
        <end position="600"/>
    </location>
</feature>
<dbReference type="NCBIfam" id="TIGR00229">
    <property type="entry name" value="sensory_box"/>
    <property type="match status" value="2"/>
</dbReference>
<feature type="domain" description="EAL" evidence="3">
    <location>
        <begin position="609"/>
        <end position="856"/>
    </location>
</feature>
<dbReference type="Pfam" id="PF13188">
    <property type="entry name" value="PAS_8"/>
    <property type="match status" value="1"/>
</dbReference>
<dbReference type="SUPFAM" id="SSF55781">
    <property type="entry name" value="GAF domain-like"/>
    <property type="match status" value="1"/>
</dbReference>
<feature type="domain" description="PAC" evidence="2">
    <location>
        <begin position="252"/>
        <end position="304"/>
    </location>
</feature>
<dbReference type="PANTHER" id="PTHR44757">
    <property type="entry name" value="DIGUANYLATE CYCLASE DGCP"/>
    <property type="match status" value="1"/>
</dbReference>
<dbReference type="SMART" id="SM00086">
    <property type="entry name" value="PAC"/>
    <property type="match status" value="2"/>
</dbReference>
<feature type="domain" description="PAS" evidence="1">
    <location>
        <begin position="179"/>
        <end position="249"/>
    </location>
</feature>
<dbReference type="InterPro" id="IPR035919">
    <property type="entry name" value="EAL_sf"/>
</dbReference>
<dbReference type="PANTHER" id="PTHR44757:SF2">
    <property type="entry name" value="BIOFILM ARCHITECTURE MAINTENANCE PROTEIN MBAA"/>
    <property type="match status" value="1"/>
</dbReference>
<dbReference type="SUPFAM" id="SSF55785">
    <property type="entry name" value="PYP-like sensor domain (PAS domain)"/>
    <property type="match status" value="3"/>
</dbReference>
<dbReference type="Pfam" id="PF08447">
    <property type="entry name" value="PAS_3"/>
    <property type="match status" value="1"/>
</dbReference>
<dbReference type="Gene3D" id="3.30.450.40">
    <property type="match status" value="1"/>
</dbReference>
<dbReference type="SMART" id="SM00091">
    <property type="entry name" value="PAS"/>
    <property type="match status" value="3"/>
</dbReference>
<evidence type="ECO:0000259" key="1">
    <source>
        <dbReference type="PROSITE" id="PS50112"/>
    </source>
</evidence>
<dbReference type="PROSITE" id="PS50112">
    <property type="entry name" value="PAS"/>
    <property type="match status" value="1"/>
</dbReference>
<dbReference type="FunFam" id="3.30.450.20:FF:000099">
    <property type="entry name" value="Sensory box sensor histidine kinase"/>
    <property type="match status" value="1"/>
</dbReference>
<dbReference type="CDD" id="cd01949">
    <property type="entry name" value="GGDEF"/>
    <property type="match status" value="1"/>
</dbReference>
<dbReference type="InterPro" id="IPR000014">
    <property type="entry name" value="PAS"/>
</dbReference>
<gene>
    <name evidence="5" type="ORF">Mgrana_00961</name>
</gene>
<dbReference type="Pfam" id="PF00990">
    <property type="entry name" value="GGDEF"/>
    <property type="match status" value="1"/>
</dbReference>
<dbReference type="CDD" id="cd01948">
    <property type="entry name" value="EAL"/>
    <property type="match status" value="1"/>
</dbReference>
<dbReference type="SUPFAM" id="SSF141868">
    <property type="entry name" value="EAL domain-like"/>
    <property type="match status" value="1"/>
</dbReference>
<dbReference type="InterPro" id="IPR043128">
    <property type="entry name" value="Rev_trsase/Diguanyl_cyclase"/>
</dbReference>
<dbReference type="OrthoDB" id="9762141at2"/>
<dbReference type="InterPro" id="IPR035965">
    <property type="entry name" value="PAS-like_dom_sf"/>
</dbReference>
<evidence type="ECO:0000259" key="2">
    <source>
        <dbReference type="PROSITE" id="PS50113"/>
    </source>
</evidence>
<organism evidence="5 6">
    <name type="scientific">Meiothermus granaticius NBRC 107808</name>
    <dbReference type="NCBI Taxonomy" id="1227551"/>
    <lineage>
        <taxon>Bacteria</taxon>
        <taxon>Thermotogati</taxon>
        <taxon>Deinococcota</taxon>
        <taxon>Deinococci</taxon>
        <taxon>Thermales</taxon>
        <taxon>Thermaceae</taxon>
        <taxon>Meiothermus</taxon>
    </lineage>
</organism>
<evidence type="ECO:0000313" key="5">
    <source>
        <dbReference type="EMBL" id="RIH93163.1"/>
    </source>
</evidence>
<dbReference type="Pfam" id="PF00563">
    <property type="entry name" value="EAL"/>
    <property type="match status" value="1"/>
</dbReference>
<dbReference type="InterPro" id="IPR001610">
    <property type="entry name" value="PAC"/>
</dbReference>
<dbReference type="SMART" id="SM00267">
    <property type="entry name" value="GGDEF"/>
    <property type="match status" value="1"/>
</dbReference>
<accession>A0A399FAM8</accession>
<keyword evidence="6" id="KW-1185">Reference proteome</keyword>
<evidence type="ECO:0000313" key="6">
    <source>
        <dbReference type="Proteomes" id="UP000266178"/>
    </source>
</evidence>
<dbReference type="Gene3D" id="3.30.450.20">
    <property type="entry name" value="PAS domain"/>
    <property type="match status" value="3"/>
</dbReference>
<dbReference type="PROSITE" id="PS50887">
    <property type="entry name" value="GGDEF"/>
    <property type="match status" value="1"/>
</dbReference>
<dbReference type="InterPro" id="IPR001633">
    <property type="entry name" value="EAL_dom"/>
</dbReference>
<dbReference type="InterPro" id="IPR052155">
    <property type="entry name" value="Biofilm_reg_signaling"/>
</dbReference>
<dbReference type="Gene3D" id="3.20.20.450">
    <property type="entry name" value="EAL domain"/>
    <property type="match status" value="1"/>
</dbReference>
<dbReference type="PROSITE" id="PS50113">
    <property type="entry name" value="PAC"/>
    <property type="match status" value="1"/>
</dbReference>
<evidence type="ECO:0000259" key="3">
    <source>
        <dbReference type="PROSITE" id="PS50883"/>
    </source>
</evidence>
<dbReference type="FunFam" id="3.30.70.270:FF:000001">
    <property type="entry name" value="Diguanylate cyclase domain protein"/>
    <property type="match status" value="1"/>
</dbReference>
<comment type="caution">
    <text evidence="5">The sequence shown here is derived from an EMBL/GenBank/DDBJ whole genome shotgun (WGS) entry which is preliminary data.</text>
</comment>
<dbReference type="InterPro" id="IPR029016">
    <property type="entry name" value="GAF-like_dom_sf"/>
</dbReference>
<dbReference type="Gene3D" id="3.30.70.270">
    <property type="match status" value="1"/>
</dbReference>
<dbReference type="SUPFAM" id="SSF55073">
    <property type="entry name" value="Nucleotide cyclase"/>
    <property type="match status" value="1"/>
</dbReference>
<dbReference type="InterPro" id="IPR013655">
    <property type="entry name" value="PAS_fold_3"/>
</dbReference>
<dbReference type="InterPro" id="IPR000160">
    <property type="entry name" value="GGDEF_dom"/>
</dbReference>
<dbReference type="InterPro" id="IPR029787">
    <property type="entry name" value="Nucleotide_cyclase"/>
</dbReference>
<dbReference type="AlphaFoldDB" id="A0A399FAM8"/>
<name>A0A399FAM8_9DEIN</name>
<sequence length="862" mass="96083">MVAVPIHARNQIRAVLCVEAQGEALSEGDARLLEAVALQVGGAVERGLLAASLLEGERLYRTLVETMPAALILYDGEKYVYANPRALQTLGLHSLEELQRRSFRDFSQSGAPLDAGRYRRVLQGEPIERVEDQLKNLRGEVVDLEVSAHPVELDGQVLGLVTWQDITQRKRAERALLESEAHYRYRVELSPQIPWTADPTGNITDLSQRWTQLTGMSPAETLGQGWAAALHPDDRARVLAAWAQSLHSGEPFCLEMRFRTAAGDYRWMLSRAYPRRDDSGQIVRWYGTTEDIHDRKEAEAALQRSESLHRTLMRYSREVVEILDPQGNLRYVSPNVALLGFDPEYWKTHPVNIFSYVPLEYRTGAERLLNEVLSASQPLGATVGPVVLPLHTPNVPAEWMWFEVLLENRLADPDIAGVVLRARDVTEQHHYQATIQHLAYHDELTGLSNRRRFNEQAEAMIHRAAQEGQPCALVYLDLDQFKEVNDSLGHPVGDELLVQVAQRLRDCVRASDLLARLGGDEMAILLPGADERRAKTVAARVQAALSEPFHLAGLQVVVTASLGIALAPQHGNTLEALLRAADQALYAAKEGRNRWSVYRSGLEQASRSRLERVQDLRQALRENQLSLVYQPILPLRPGFPPKAEALLRWTHPTRGPIPPSEFIPLAEAYGLAPTLDTWVLKQVLRKMPPEPFEVCVNLSTLSLQDAHFMKWLTRAVQGERRDPTRLHLEVTETALLRDLETARRHLEAVQRLGVRVALDDFGVGQTTLAYLNRLPVDLLKVDRSFVGGIGSAAGEALLAGILSLAKGLGMITVAEGVETAEQLAWLRRSSCDYAQGYFVGKPGELGQLQASLAKARLTTHLP</sequence>